<organism evidence="2 3">
    <name type="scientific">Pseudolactococcus piscium MKFS47</name>
    <dbReference type="NCBI Taxonomy" id="297352"/>
    <lineage>
        <taxon>Bacteria</taxon>
        <taxon>Bacillati</taxon>
        <taxon>Bacillota</taxon>
        <taxon>Bacilli</taxon>
        <taxon>Lactobacillales</taxon>
        <taxon>Streptococcaceae</taxon>
        <taxon>Pseudolactococcus</taxon>
    </lineage>
</organism>
<proteinExistence type="predicted"/>
<dbReference type="AlphaFoldDB" id="A0A0D6DVL0"/>
<dbReference type="Pfam" id="PF11151">
    <property type="entry name" value="DUF2929"/>
    <property type="match status" value="1"/>
</dbReference>
<dbReference type="EMBL" id="LN774769">
    <property type="protein sequence ID" value="CEN27993.1"/>
    <property type="molecule type" value="Genomic_DNA"/>
</dbReference>
<dbReference type="GeneID" id="71636405"/>
<dbReference type="HOGENOM" id="CLU_174715_2_1_9"/>
<evidence type="ECO:0000313" key="3">
    <source>
        <dbReference type="Proteomes" id="UP000033166"/>
    </source>
</evidence>
<reference evidence="3" key="1">
    <citation type="submission" date="2015-01" db="EMBL/GenBank/DDBJ databases">
        <authorList>
            <person name="Andreevskaya M."/>
        </authorList>
    </citation>
    <scope>NUCLEOTIDE SEQUENCE [LARGE SCALE GENOMIC DNA]</scope>
    <source>
        <strain evidence="3">MKFS47</strain>
    </source>
</reference>
<keyword evidence="1" id="KW-0472">Membrane</keyword>
<dbReference type="InterPro" id="IPR021324">
    <property type="entry name" value="DUF2929"/>
</dbReference>
<accession>A0A0D6DVL0</accession>
<keyword evidence="1" id="KW-0812">Transmembrane</keyword>
<name>A0A0D6DVL0_9LACT</name>
<dbReference type="RefSeq" id="WP_047915185.1">
    <property type="nucleotide sequence ID" value="NZ_LN774769.1"/>
</dbReference>
<dbReference type="Proteomes" id="UP000033166">
    <property type="component" value="Chromosome I"/>
</dbReference>
<feature type="transmembrane region" description="Helical" evidence="1">
    <location>
        <begin position="28"/>
        <end position="48"/>
    </location>
</feature>
<protein>
    <recommendedName>
        <fullName evidence="4">DUF2929 family protein</fullName>
    </recommendedName>
</protein>
<gene>
    <name evidence="2" type="ORF">LACPI_0793</name>
</gene>
<dbReference type="KEGG" id="lpk:LACPI_0793"/>
<evidence type="ECO:0000256" key="1">
    <source>
        <dbReference type="SAM" id="Phobius"/>
    </source>
</evidence>
<evidence type="ECO:0000313" key="2">
    <source>
        <dbReference type="EMBL" id="CEN27993.1"/>
    </source>
</evidence>
<sequence>MKFIVLLFWSLILSEVAGFIIAKLNASALNPSLSAIIAVAFVIFIFVFDKVAILPDAKAYSAK</sequence>
<keyword evidence="1" id="KW-1133">Transmembrane helix</keyword>
<evidence type="ECO:0008006" key="4">
    <source>
        <dbReference type="Google" id="ProtNLM"/>
    </source>
</evidence>